<feature type="signal peptide" evidence="1">
    <location>
        <begin position="1"/>
        <end position="20"/>
    </location>
</feature>
<dbReference type="SUPFAM" id="SSF53850">
    <property type="entry name" value="Periplasmic binding protein-like II"/>
    <property type="match status" value="1"/>
</dbReference>
<organism evidence="3 4">
    <name type="scientific">Anaerosacchariphilus polymeriproducens</name>
    <dbReference type="NCBI Taxonomy" id="1812858"/>
    <lineage>
        <taxon>Bacteria</taxon>
        <taxon>Bacillati</taxon>
        <taxon>Bacillota</taxon>
        <taxon>Clostridia</taxon>
        <taxon>Lachnospirales</taxon>
        <taxon>Lachnospiraceae</taxon>
        <taxon>Anaerosacchariphilus</taxon>
    </lineage>
</organism>
<dbReference type="InterPro" id="IPR030678">
    <property type="entry name" value="Peptide/Ni-bd"/>
</dbReference>
<keyword evidence="1" id="KW-0732">Signal</keyword>
<dbReference type="RefSeq" id="WP_115480418.1">
    <property type="nucleotide sequence ID" value="NZ_QRCT01000009.1"/>
</dbReference>
<evidence type="ECO:0000256" key="1">
    <source>
        <dbReference type="SAM" id="SignalP"/>
    </source>
</evidence>
<reference evidence="3 4" key="1">
    <citation type="submission" date="2018-07" db="EMBL/GenBank/DDBJ databases">
        <title>Anaerosacharophilus polymeroproducens gen. nov. sp. nov., an anaerobic bacterium isolated from salt field.</title>
        <authorList>
            <person name="Kim W."/>
            <person name="Yang S.-H."/>
            <person name="Oh J."/>
            <person name="Lee J.-H."/>
            <person name="Kwon K.K."/>
        </authorList>
    </citation>
    <scope>NUCLEOTIDE SEQUENCE [LARGE SCALE GENOMIC DNA]</scope>
    <source>
        <strain evidence="3 4">MCWD5</strain>
    </source>
</reference>
<dbReference type="InterPro" id="IPR039424">
    <property type="entry name" value="SBP_5"/>
</dbReference>
<dbReference type="PIRSF" id="PIRSF002741">
    <property type="entry name" value="MppA"/>
    <property type="match status" value="1"/>
</dbReference>
<dbReference type="PANTHER" id="PTHR30290">
    <property type="entry name" value="PERIPLASMIC BINDING COMPONENT OF ABC TRANSPORTER"/>
    <property type="match status" value="1"/>
</dbReference>
<dbReference type="Proteomes" id="UP000255036">
    <property type="component" value="Unassembled WGS sequence"/>
</dbReference>
<dbReference type="PANTHER" id="PTHR30290:SF81">
    <property type="entry name" value="OLIGOPEPTIDE-BINDING PROTEIN OPPA"/>
    <property type="match status" value="1"/>
</dbReference>
<gene>
    <name evidence="3" type="ORF">DWV06_01520</name>
</gene>
<protein>
    <submittedName>
        <fullName evidence="3">ABC transporter substrate-binding protein</fullName>
    </submittedName>
</protein>
<name>A0A371AZB2_9FIRM</name>
<evidence type="ECO:0000313" key="3">
    <source>
        <dbReference type="EMBL" id="RDU24934.1"/>
    </source>
</evidence>
<dbReference type="GO" id="GO:0043190">
    <property type="term" value="C:ATP-binding cassette (ABC) transporter complex"/>
    <property type="evidence" value="ECO:0007669"/>
    <property type="project" value="InterPro"/>
</dbReference>
<evidence type="ECO:0000313" key="4">
    <source>
        <dbReference type="Proteomes" id="UP000255036"/>
    </source>
</evidence>
<evidence type="ECO:0000259" key="2">
    <source>
        <dbReference type="Pfam" id="PF00496"/>
    </source>
</evidence>
<dbReference type="Pfam" id="PF00496">
    <property type="entry name" value="SBP_bac_5"/>
    <property type="match status" value="1"/>
</dbReference>
<dbReference type="GO" id="GO:0042597">
    <property type="term" value="C:periplasmic space"/>
    <property type="evidence" value="ECO:0007669"/>
    <property type="project" value="UniProtKB-ARBA"/>
</dbReference>
<dbReference type="Gene3D" id="3.40.190.10">
    <property type="entry name" value="Periplasmic binding protein-like II"/>
    <property type="match status" value="1"/>
</dbReference>
<keyword evidence="4" id="KW-1185">Reference proteome</keyword>
<dbReference type="Gene3D" id="3.10.105.10">
    <property type="entry name" value="Dipeptide-binding Protein, Domain 3"/>
    <property type="match status" value="1"/>
</dbReference>
<accession>A0A371AZB2</accession>
<sequence>MKKKLFGILSIVTLTIFAFSGCKNRGTTAENRNETGKKILKCSESFALETLNPHQDYQGWYTSIYGLTEALFIMNDQSSVEPMLAESAKADGNIWTIKLKEAASFSNGNTVTSDMVIRNLQNAGKTNSRFAYLKDCSYQILDDKTFTIETSEVYPTLLNDLASPELAIVDLDNSKDMGSQLVATGPFVVSSFEPGGTIKVKRNSSYWNGEVKLDGAEFYYMPEPDTSLMAMQNGEIDCYTGVTADAAEIFKNDPDTYKLVSIPATRLQFYILNKNRLDDSVRKAINLTIDTKAIETYLNGTVTSTDGPFDSSAPYGKVTKEPVDIEAAKALLEKDGYSLNADGYYEKDGQVLTINIAYYAARSLDTLATLMQEQLKTIGIKGTLTCEVDPDETYIATGDFDIALYCMIADKAGDPYYFISCTLAKGAPYNCGGFSNEKTQKLIDELKVTSNNDRRAELANEIVQTAIDEDAFGYVALFNKTTVMRNNVVNVFENCPFDFYFLNANTDMN</sequence>
<dbReference type="OrthoDB" id="9772924at2"/>
<dbReference type="InterPro" id="IPR000914">
    <property type="entry name" value="SBP_5_dom"/>
</dbReference>
<dbReference type="GO" id="GO:1904680">
    <property type="term" value="F:peptide transmembrane transporter activity"/>
    <property type="evidence" value="ECO:0007669"/>
    <property type="project" value="TreeGrafter"/>
</dbReference>
<dbReference type="GO" id="GO:0015833">
    <property type="term" value="P:peptide transport"/>
    <property type="evidence" value="ECO:0007669"/>
    <property type="project" value="TreeGrafter"/>
</dbReference>
<dbReference type="PROSITE" id="PS51257">
    <property type="entry name" value="PROKAR_LIPOPROTEIN"/>
    <property type="match status" value="1"/>
</dbReference>
<dbReference type="AlphaFoldDB" id="A0A371AZB2"/>
<proteinExistence type="predicted"/>
<feature type="chain" id="PRO_5039584145" evidence="1">
    <location>
        <begin position="21"/>
        <end position="509"/>
    </location>
</feature>
<dbReference type="EMBL" id="QRCT01000009">
    <property type="protein sequence ID" value="RDU24934.1"/>
    <property type="molecule type" value="Genomic_DNA"/>
</dbReference>
<feature type="domain" description="Solute-binding protein family 5" evidence="2">
    <location>
        <begin position="80"/>
        <end position="422"/>
    </location>
</feature>
<comment type="caution">
    <text evidence="3">The sequence shown here is derived from an EMBL/GenBank/DDBJ whole genome shotgun (WGS) entry which is preliminary data.</text>
</comment>